<dbReference type="GO" id="GO:0044874">
    <property type="term" value="P:lipoprotein localization to outer membrane"/>
    <property type="evidence" value="ECO:0007669"/>
    <property type="project" value="TreeGrafter"/>
</dbReference>
<keyword evidence="4 7" id="KW-0812">Transmembrane</keyword>
<keyword evidence="6 7" id="KW-0472">Membrane</keyword>
<dbReference type="OrthoDB" id="356343at2"/>
<feature type="transmembrane region" description="Helical" evidence="7">
    <location>
        <begin position="317"/>
        <end position="342"/>
    </location>
</feature>
<dbReference type="Proteomes" id="UP000003571">
    <property type="component" value="Unassembled WGS sequence"/>
</dbReference>
<feature type="transmembrane region" description="Helical" evidence="7">
    <location>
        <begin position="354"/>
        <end position="373"/>
    </location>
</feature>
<protein>
    <recommendedName>
        <fullName evidence="12">ABC3 transporter permease protein domain-containing protein</fullName>
    </recommendedName>
</protein>
<dbReference type="RefSeq" id="WP_002704752.1">
    <property type="nucleotide sequence ID" value="NZ_AGRW01000049.1"/>
</dbReference>
<keyword evidence="11" id="KW-1185">Reference proteome</keyword>
<proteinExistence type="inferred from homology"/>
<dbReference type="PANTHER" id="PTHR30489:SF0">
    <property type="entry name" value="LIPOPROTEIN-RELEASING SYSTEM TRANSMEMBRANE PROTEIN LOLE"/>
    <property type="match status" value="1"/>
</dbReference>
<dbReference type="Pfam" id="PF02687">
    <property type="entry name" value="FtsX"/>
    <property type="match status" value="1"/>
</dbReference>
<dbReference type="eggNOG" id="COG4591">
    <property type="taxonomic scope" value="Bacteria"/>
</dbReference>
<evidence type="ECO:0000256" key="6">
    <source>
        <dbReference type="ARBA" id="ARBA00023136"/>
    </source>
</evidence>
<feature type="transmembrane region" description="Helical" evidence="7">
    <location>
        <begin position="393"/>
        <end position="413"/>
    </location>
</feature>
<keyword evidence="5 7" id="KW-1133">Transmembrane helix</keyword>
<dbReference type="PANTHER" id="PTHR30489">
    <property type="entry name" value="LIPOPROTEIN-RELEASING SYSTEM TRANSMEMBRANE PROTEIN LOLE"/>
    <property type="match status" value="1"/>
</dbReference>
<dbReference type="PATRIC" id="fig|907348.3.peg.1732"/>
<comment type="subcellular location">
    <subcellularLocation>
        <location evidence="1">Cell membrane</location>
        <topology evidence="1">Multi-pass membrane protein</topology>
    </subcellularLocation>
</comment>
<dbReference type="InterPro" id="IPR025857">
    <property type="entry name" value="MacB_PCD"/>
</dbReference>
<evidence type="ECO:0000256" key="7">
    <source>
        <dbReference type="SAM" id="Phobius"/>
    </source>
</evidence>
<feature type="domain" description="MacB-like periplasmic core" evidence="9">
    <location>
        <begin position="27"/>
        <end position="237"/>
    </location>
</feature>
<evidence type="ECO:0000256" key="5">
    <source>
        <dbReference type="ARBA" id="ARBA00022989"/>
    </source>
</evidence>
<evidence type="ECO:0000256" key="1">
    <source>
        <dbReference type="ARBA" id="ARBA00004651"/>
    </source>
</evidence>
<evidence type="ECO:0000313" key="11">
    <source>
        <dbReference type="Proteomes" id="UP000003571"/>
    </source>
</evidence>
<gene>
    <name evidence="10" type="ORF">TresaDRAFT_1096</name>
</gene>
<evidence type="ECO:0000256" key="2">
    <source>
        <dbReference type="ARBA" id="ARBA00005236"/>
    </source>
</evidence>
<dbReference type="AlphaFoldDB" id="H7ELE6"/>
<keyword evidence="3" id="KW-1003">Cell membrane</keyword>
<evidence type="ECO:0000313" key="10">
    <source>
        <dbReference type="EMBL" id="EIC01487.1"/>
    </source>
</evidence>
<comment type="similarity">
    <text evidence="2">Belongs to the ABC-4 integral membrane protein family. LolC/E subfamily.</text>
</comment>
<evidence type="ECO:0000256" key="4">
    <source>
        <dbReference type="ARBA" id="ARBA00022692"/>
    </source>
</evidence>
<evidence type="ECO:0008006" key="12">
    <source>
        <dbReference type="Google" id="ProtNLM"/>
    </source>
</evidence>
<reference evidence="10 11" key="1">
    <citation type="submission" date="2011-09" db="EMBL/GenBank/DDBJ databases">
        <title>The draft genome of Treponema saccharophilum DSM 2985.</title>
        <authorList>
            <consortium name="US DOE Joint Genome Institute (JGI-PGF)"/>
            <person name="Lucas S."/>
            <person name="Copeland A."/>
            <person name="Lapidus A."/>
            <person name="Glavina del Rio T."/>
            <person name="Dalin E."/>
            <person name="Tice H."/>
            <person name="Bruce D."/>
            <person name="Goodwin L."/>
            <person name="Pitluck S."/>
            <person name="Peters L."/>
            <person name="Kyrpides N."/>
            <person name="Mavromatis K."/>
            <person name="Ivanova N."/>
            <person name="Markowitz V."/>
            <person name="Cheng J.-F."/>
            <person name="Hugenholtz P."/>
            <person name="Woyke T."/>
            <person name="Wu D."/>
            <person name="Gronow S."/>
            <person name="Wellnitz S."/>
            <person name="Brambilla E."/>
            <person name="Klenk H.-P."/>
            <person name="Eisen J.A."/>
        </authorList>
    </citation>
    <scope>NUCLEOTIDE SEQUENCE [LARGE SCALE GENOMIC DNA]</scope>
    <source>
        <strain evidence="10 11">DSM 2985</strain>
    </source>
</reference>
<dbReference type="InterPro" id="IPR003838">
    <property type="entry name" value="ABC3_permease_C"/>
</dbReference>
<sequence>MFFSRWIFFVSRRFSRVDRKGRSAVTSFLASLGICFGVMTLITVISVMNGFQMSFISAIMEVSSYHVRATGKESAGRDADFVAAVSELPEVASVTPFIEAQSLMVGRGEMQCAALVRAVPPEICDYDEGLSRELRVWSGHFDLSSPNSIVLGSELSRKLGVRVGSVVNLYALSGGADVELVSLDRVFTVTGIFHTGYAEINGAYAFINIDDGRKYFGGSAPVVYGIKLSDSSSDSRAVQKFSRLFPGFSFDSWRSYNRSFFGALRVEKNMLMLLVFLIFVVVGINIFSGMRRMVYERREEISVMSAFGGRHPQIQSIFIAQGFLIGFSGAVPGLALGLLLCVRMESVFFLMSKLSYYIQLFATMLVSPANAAFVRENLMFTVYASIPPKIVPLEVFLITVFGIFSSLIASWGASRGILRMTVAEVMRDE</sequence>
<dbReference type="EMBL" id="AGRW01000049">
    <property type="protein sequence ID" value="EIC01487.1"/>
    <property type="molecule type" value="Genomic_DNA"/>
</dbReference>
<dbReference type="Pfam" id="PF12704">
    <property type="entry name" value="MacB_PCD"/>
    <property type="match status" value="1"/>
</dbReference>
<dbReference type="STRING" id="907348.TresaDRAFT_1096"/>
<dbReference type="GO" id="GO:0098797">
    <property type="term" value="C:plasma membrane protein complex"/>
    <property type="evidence" value="ECO:0007669"/>
    <property type="project" value="TreeGrafter"/>
</dbReference>
<evidence type="ECO:0000259" key="8">
    <source>
        <dbReference type="Pfam" id="PF02687"/>
    </source>
</evidence>
<dbReference type="InterPro" id="IPR051447">
    <property type="entry name" value="Lipoprotein-release_system"/>
</dbReference>
<organism evidence="10 11">
    <name type="scientific">Treponema saccharophilum DSM 2985</name>
    <dbReference type="NCBI Taxonomy" id="907348"/>
    <lineage>
        <taxon>Bacteria</taxon>
        <taxon>Pseudomonadati</taxon>
        <taxon>Spirochaetota</taxon>
        <taxon>Spirochaetia</taxon>
        <taxon>Spirochaetales</taxon>
        <taxon>Treponemataceae</taxon>
        <taxon>Treponema</taxon>
    </lineage>
</organism>
<evidence type="ECO:0000256" key="3">
    <source>
        <dbReference type="ARBA" id="ARBA00022475"/>
    </source>
</evidence>
<feature type="domain" description="ABC3 transporter permease C-terminal" evidence="8">
    <location>
        <begin position="273"/>
        <end position="421"/>
    </location>
</feature>
<comment type="caution">
    <text evidence="10">The sequence shown here is derived from an EMBL/GenBank/DDBJ whole genome shotgun (WGS) entry which is preliminary data.</text>
</comment>
<accession>H7ELE6</accession>
<feature type="transmembrane region" description="Helical" evidence="7">
    <location>
        <begin position="270"/>
        <end position="288"/>
    </location>
</feature>
<evidence type="ECO:0000259" key="9">
    <source>
        <dbReference type="Pfam" id="PF12704"/>
    </source>
</evidence>
<name>H7ELE6_9SPIR</name>
<feature type="transmembrane region" description="Helical" evidence="7">
    <location>
        <begin position="28"/>
        <end position="51"/>
    </location>
</feature>